<dbReference type="EMBL" id="BSDZ01000079">
    <property type="protein sequence ID" value="GLI67849.1"/>
    <property type="molecule type" value="Genomic_DNA"/>
</dbReference>
<organism evidence="1 2">
    <name type="scientific">Volvox africanus</name>
    <dbReference type="NCBI Taxonomy" id="51714"/>
    <lineage>
        <taxon>Eukaryota</taxon>
        <taxon>Viridiplantae</taxon>
        <taxon>Chlorophyta</taxon>
        <taxon>core chlorophytes</taxon>
        <taxon>Chlorophyceae</taxon>
        <taxon>CS clade</taxon>
        <taxon>Chlamydomonadales</taxon>
        <taxon>Volvocaceae</taxon>
        <taxon>Volvox</taxon>
    </lineage>
</organism>
<gene>
    <name evidence="1" type="ORF">VaNZ11_012140</name>
</gene>
<reference evidence="1 2" key="1">
    <citation type="journal article" date="2023" name="IScience">
        <title>Expanded male sex-determining region conserved during the evolution of homothallism in the green alga Volvox.</title>
        <authorList>
            <person name="Yamamoto K."/>
            <person name="Matsuzaki R."/>
            <person name="Mahakham W."/>
            <person name="Heman W."/>
            <person name="Sekimoto H."/>
            <person name="Kawachi M."/>
            <person name="Minakuchi Y."/>
            <person name="Toyoda A."/>
            <person name="Nozaki H."/>
        </authorList>
    </citation>
    <scope>NUCLEOTIDE SEQUENCE [LARGE SCALE GENOMIC DNA]</scope>
    <source>
        <strain evidence="1 2">NIES-4468</strain>
    </source>
</reference>
<name>A0ABQ5SEH5_9CHLO</name>
<comment type="caution">
    <text evidence="1">The sequence shown here is derived from an EMBL/GenBank/DDBJ whole genome shotgun (WGS) entry which is preliminary data.</text>
</comment>
<accession>A0ABQ5SEH5</accession>
<keyword evidence="2" id="KW-1185">Reference proteome</keyword>
<proteinExistence type="predicted"/>
<protein>
    <submittedName>
        <fullName evidence="1">Uncharacterized protein</fullName>
    </submittedName>
</protein>
<sequence>MDLSSITVCFGNVRFEGCALRSLSGVEEAKCLASQLLSNLAEGELEYQPYPLYGSGVLQAAVLRAVQLDQRPFDEKGVSAAKLLKLSGHQLKTWLGLDPSEISQVVLIQDANRVFTAIDKMDRKVDGCIIQDDLQQYLIRTFNMREGNAESLCRRIFDQMQVIARASASFLDFVKVFANLKGELEEDTAECRATKRCRH</sequence>
<dbReference type="Proteomes" id="UP001165090">
    <property type="component" value="Unassembled WGS sequence"/>
</dbReference>
<evidence type="ECO:0000313" key="2">
    <source>
        <dbReference type="Proteomes" id="UP001165090"/>
    </source>
</evidence>
<evidence type="ECO:0000313" key="1">
    <source>
        <dbReference type="EMBL" id="GLI67849.1"/>
    </source>
</evidence>